<dbReference type="SUPFAM" id="SSF52540">
    <property type="entry name" value="P-loop containing nucleoside triphosphate hydrolases"/>
    <property type="match status" value="1"/>
</dbReference>
<dbReference type="RefSeq" id="WP_090945540.1">
    <property type="nucleotide sequence ID" value="NZ_FNDJ01000030.1"/>
</dbReference>
<dbReference type="STRING" id="633440.SAMN05421869_13083"/>
<sequence length="492" mass="53709">MYAQVTETYAAVVFLLGEHAYKLKKPVCLDYGTPLARRAACHREVELNRRLAPDVYEGVADVHGPDGAVRDHLVVMRRMPPERRLATLVHLGKPVEEPLREIARRVAGLHAKSGHGPEIDREGGPQALRARWSAGFAQVRGLPGAAIEPGALEEIEQHVRDFLHGRHSLFQARIAAGRIVDGHGDLLAEDIFCLDDGPRILDCLEFDERLRFVDGVDDAAFLAMDLERLGAPRLAELFLHWYVEFSGDPAPTALWHHYVAYRAFVRAKAACLRHRQGDADAGWQARRLAELSLHHLRAGTVTVVLTGGPPGSGKSMLGGTLADRLGYTLLGSDRIRRELAGLDPKQPASTPCPPEIHTPEHTDRTYAELLSRAERLLGHGESVVLDASWADQRHRAAAEAMAARTFSRLVGLRCTVIPQAAAERPAAREPGLSDADESVAAAMTAAMAPWPGVTEIDTGESPGKALPCALAAVHPPHLDVSWRFRRPQPASD</sequence>
<dbReference type="OrthoDB" id="9810277at2"/>
<gene>
    <name evidence="1" type="ORF">SAMN05421869_13083</name>
</gene>
<dbReference type="Gene3D" id="3.40.50.300">
    <property type="entry name" value="P-loop containing nucleotide triphosphate hydrolases"/>
    <property type="match status" value="1"/>
</dbReference>
<keyword evidence="2" id="KW-1185">Reference proteome</keyword>
<accession>A0A1G9MQ05</accession>
<protein>
    <recommendedName>
        <fullName evidence="3">Gluconate kinase</fullName>
    </recommendedName>
</protein>
<dbReference type="PANTHER" id="PTHR43883:SF1">
    <property type="entry name" value="GLUCONOKINASE"/>
    <property type="match status" value="1"/>
</dbReference>
<dbReference type="Proteomes" id="UP000199202">
    <property type="component" value="Unassembled WGS sequence"/>
</dbReference>
<dbReference type="Pfam" id="PF13671">
    <property type="entry name" value="AAA_33"/>
    <property type="match status" value="1"/>
</dbReference>
<evidence type="ECO:0000313" key="2">
    <source>
        <dbReference type="Proteomes" id="UP000199202"/>
    </source>
</evidence>
<dbReference type="InterPro" id="IPR052732">
    <property type="entry name" value="Cell-binding_unc_protein"/>
</dbReference>
<organism evidence="1 2">
    <name type="scientific">Nonomuraea jiangxiensis</name>
    <dbReference type="NCBI Taxonomy" id="633440"/>
    <lineage>
        <taxon>Bacteria</taxon>
        <taxon>Bacillati</taxon>
        <taxon>Actinomycetota</taxon>
        <taxon>Actinomycetes</taxon>
        <taxon>Streptosporangiales</taxon>
        <taxon>Streptosporangiaceae</taxon>
        <taxon>Nonomuraea</taxon>
    </lineage>
</organism>
<dbReference type="AlphaFoldDB" id="A0A1G9MQ05"/>
<dbReference type="EMBL" id="FNDJ01000030">
    <property type="protein sequence ID" value="SDL76376.1"/>
    <property type="molecule type" value="Genomic_DNA"/>
</dbReference>
<evidence type="ECO:0008006" key="3">
    <source>
        <dbReference type="Google" id="ProtNLM"/>
    </source>
</evidence>
<dbReference type="SUPFAM" id="SSF56112">
    <property type="entry name" value="Protein kinase-like (PK-like)"/>
    <property type="match status" value="1"/>
</dbReference>
<evidence type="ECO:0000313" key="1">
    <source>
        <dbReference type="EMBL" id="SDL76376.1"/>
    </source>
</evidence>
<dbReference type="InterPro" id="IPR011009">
    <property type="entry name" value="Kinase-like_dom_sf"/>
</dbReference>
<name>A0A1G9MQ05_9ACTN</name>
<dbReference type="InterPro" id="IPR027417">
    <property type="entry name" value="P-loop_NTPase"/>
</dbReference>
<reference evidence="1 2" key="1">
    <citation type="submission" date="2016-10" db="EMBL/GenBank/DDBJ databases">
        <authorList>
            <person name="de Groot N.N."/>
        </authorList>
    </citation>
    <scope>NUCLEOTIDE SEQUENCE [LARGE SCALE GENOMIC DNA]</scope>
    <source>
        <strain evidence="1 2">CGMCC 4.6533</strain>
    </source>
</reference>
<proteinExistence type="predicted"/>
<dbReference type="PANTHER" id="PTHR43883">
    <property type="entry name" value="SLR0207 PROTEIN"/>
    <property type="match status" value="1"/>
</dbReference>